<accession>A0ABQ9N289</accession>
<name>A0ABQ9N289_HEVBR</name>
<proteinExistence type="predicted"/>
<keyword evidence="1" id="KW-0812">Transmembrane</keyword>
<evidence type="ECO:0000313" key="2">
    <source>
        <dbReference type="EMBL" id="KAJ9184959.1"/>
    </source>
</evidence>
<keyword evidence="3" id="KW-1185">Reference proteome</keyword>
<dbReference type="Proteomes" id="UP001174677">
    <property type="component" value="Chromosome 3"/>
</dbReference>
<protein>
    <submittedName>
        <fullName evidence="2">Uncharacterized protein</fullName>
    </submittedName>
</protein>
<feature type="transmembrane region" description="Helical" evidence="1">
    <location>
        <begin position="263"/>
        <end position="282"/>
    </location>
</feature>
<reference evidence="2" key="1">
    <citation type="journal article" date="2023" name="Plant Biotechnol. J.">
        <title>Chromosome-level wild Hevea brasiliensis genome provides new tools for genomic-assisted breeding and valuable loci to elevate rubber yield.</title>
        <authorList>
            <person name="Cheng H."/>
            <person name="Song X."/>
            <person name="Hu Y."/>
            <person name="Wu T."/>
            <person name="Yang Q."/>
            <person name="An Z."/>
            <person name="Feng S."/>
            <person name="Deng Z."/>
            <person name="Wu W."/>
            <person name="Zeng X."/>
            <person name="Tu M."/>
            <person name="Wang X."/>
            <person name="Huang H."/>
        </authorList>
    </citation>
    <scope>NUCLEOTIDE SEQUENCE</scope>
    <source>
        <strain evidence="2">MT/VB/25A 57/8</strain>
    </source>
</reference>
<gene>
    <name evidence="2" type="ORF">P3X46_004643</name>
</gene>
<dbReference type="PANTHER" id="PTHR31531:SF2">
    <property type="entry name" value="E3 UBIQUITIN-PROTEIN LIGASE E3D"/>
    <property type="match status" value="1"/>
</dbReference>
<dbReference type="EMBL" id="JARPOI010000003">
    <property type="protein sequence ID" value="KAJ9184959.1"/>
    <property type="molecule type" value="Genomic_DNA"/>
</dbReference>
<keyword evidence="1" id="KW-1133">Transmembrane helix</keyword>
<evidence type="ECO:0000313" key="3">
    <source>
        <dbReference type="Proteomes" id="UP001174677"/>
    </source>
</evidence>
<dbReference type="InterPro" id="IPR019193">
    <property type="entry name" value="UBQ-conj_enz_E2-bd_prot"/>
</dbReference>
<dbReference type="PANTHER" id="PTHR31531">
    <property type="entry name" value="E3 UBIQUITIN-PROTEIN LIGASE E3D FAMILY MEMBER"/>
    <property type="match status" value="1"/>
</dbReference>
<comment type="caution">
    <text evidence="2">The sequence shown here is derived from an EMBL/GenBank/DDBJ whole genome shotgun (WGS) entry which is preliminary data.</text>
</comment>
<sequence length="283" mass="32457">MSFRALNDHSEVKLVLFHPSVLESPYLKSLSSTKGVHFYCGNCSTRLTRSSCCCSFGGIREKLVNRFTDAYTCAKGIRLLNSTAVFLSKDDLIGYFGSNFRRHASCDSHCKRVDANRTLRSLHLNFNNHAENIKYKVREEEPNANGLFFVPLASDLSENYVEVSTLEVLKLSLADHTKSKAVKAMENGRSFLNDFLGDVFMARSYNLSMDIEWKQFYLLNPFSWYCCCKSILEELDDWLVRNLTKIKDFELSFVNMYMVGPRIFPSCSSLFFFSVSFLLLALR</sequence>
<keyword evidence="1" id="KW-0472">Membrane</keyword>
<evidence type="ECO:0000256" key="1">
    <source>
        <dbReference type="SAM" id="Phobius"/>
    </source>
</evidence>
<organism evidence="2 3">
    <name type="scientific">Hevea brasiliensis</name>
    <name type="common">Para rubber tree</name>
    <name type="synonym">Siphonia brasiliensis</name>
    <dbReference type="NCBI Taxonomy" id="3981"/>
    <lineage>
        <taxon>Eukaryota</taxon>
        <taxon>Viridiplantae</taxon>
        <taxon>Streptophyta</taxon>
        <taxon>Embryophyta</taxon>
        <taxon>Tracheophyta</taxon>
        <taxon>Spermatophyta</taxon>
        <taxon>Magnoliopsida</taxon>
        <taxon>eudicotyledons</taxon>
        <taxon>Gunneridae</taxon>
        <taxon>Pentapetalae</taxon>
        <taxon>rosids</taxon>
        <taxon>fabids</taxon>
        <taxon>Malpighiales</taxon>
        <taxon>Euphorbiaceae</taxon>
        <taxon>Crotonoideae</taxon>
        <taxon>Micrandreae</taxon>
        <taxon>Hevea</taxon>
    </lineage>
</organism>